<name>A0A453R1R6_AEGTS</name>
<sequence>NHGVTLEMLRLVRWSCRGFCRQPAEVRSGTPTRQRRTRGYNSCLGTRKSGLLDWGVCYFLKLLPSSIKRPRQVVVPSRSPFGILCETS</sequence>
<proteinExistence type="predicted"/>
<organism evidence="1 2">
    <name type="scientific">Aegilops tauschii subsp. strangulata</name>
    <name type="common">Goatgrass</name>
    <dbReference type="NCBI Taxonomy" id="200361"/>
    <lineage>
        <taxon>Eukaryota</taxon>
        <taxon>Viridiplantae</taxon>
        <taxon>Streptophyta</taxon>
        <taxon>Embryophyta</taxon>
        <taxon>Tracheophyta</taxon>
        <taxon>Spermatophyta</taxon>
        <taxon>Magnoliopsida</taxon>
        <taxon>Liliopsida</taxon>
        <taxon>Poales</taxon>
        <taxon>Poaceae</taxon>
        <taxon>BOP clade</taxon>
        <taxon>Pooideae</taxon>
        <taxon>Triticodae</taxon>
        <taxon>Triticeae</taxon>
        <taxon>Triticinae</taxon>
        <taxon>Aegilops</taxon>
    </lineage>
</organism>
<evidence type="ECO:0000313" key="2">
    <source>
        <dbReference type="Proteomes" id="UP000015105"/>
    </source>
</evidence>
<reference evidence="2" key="1">
    <citation type="journal article" date="2014" name="Science">
        <title>Ancient hybridizations among the ancestral genomes of bread wheat.</title>
        <authorList>
            <consortium name="International Wheat Genome Sequencing Consortium,"/>
            <person name="Marcussen T."/>
            <person name="Sandve S.R."/>
            <person name="Heier L."/>
            <person name="Spannagl M."/>
            <person name="Pfeifer M."/>
            <person name="Jakobsen K.S."/>
            <person name="Wulff B.B."/>
            <person name="Steuernagel B."/>
            <person name="Mayer K.F."/>
            <person name="Olsen O.A."/>
        </authorList>
    </citation>
    <scope>NUCLEOTIDE SEQUENCE [LARGE SCALE GENOMIC DNA]</scope>
    <source>
        <strain evidence="2">cv. AL8/78</strain>
    </source>
</reference>
<reference evidence="1" key="5">
    <citation type="journal article" date="2021" name="G3 (Bethesda)">
        <title>Aegilops tauschii genome assembly Aet v5.0 features greater sequence contiguity and improved annotation.</title>
        <authorList>
            <person name="Wang L."/>
            <person name="Zhu T."/>
            <person name="Rodriguez J.C."/>
            <person name="Deal K.R."/>
            <person name="Dubcovsky J."/>
            <person name="McGuire P.E."/>
            <person name="Lux T."/>
            <person name="Spannagl M."/>
            <person name="Mayer K.F.X."/>
            <person name="Baldrich P."/>
            <person name="Meyers B.C."/>
            <person name="Huo N."/>
            <person name="Gu Y.Q."/>
            <person name="Zhou H."/>
            <person name="Devos K.M."/>
            <person name="Bennetzen J.L."/>
            <person name="Unver T."/>
            <person name="Budak H."/>
            <person name="Gulick P.J."/>
            <person name="Galiba G."/>
            <person name="Kalapos B."/>
            <person name="Nelson D.R."/>
            <person name="Li P."/>
            <person name="You F.M."/>
            <person name="Luo M.C."/>
            <person name="Dvorak J."/>
        </authorList>
    </citation>
    <scope>NUCLEOTIDE SEQUENCE [LARGE SCALE GENOMIC DNA]</scope>
    <source>
        <strain evidence="1">cv. AL8/78</strain>
    </source>
</reference>
<dbReference type="AlphaFoldDB" id="A0A453R1R6"/>
<dbReference type="Gramene" id="AET7Gv20433500.17">
    <property type="protein sequence ID" value="AET7Gv20433500.17"/>
    <property type="gene ID" value="AET7Gv20433500"/>
</dbReference>
<accession>A0A453R1R6</accession>
<keyword evidence="2" id="KW-1185">Reference proteome</keyword>
<evidence type="ECO:0008006" key="3">
    <source>
        <dbReference type="Google" id="ProtNLM"/>
    </source>
</evidence>
<reference evidence="2" key="2">
    <citation type="journal article" date="2017" name="Nat. Plants">
        <title>The Aegilops tauschii genome reveals multiple impacts of transposons.</title>
        <authorList>
            <person name="Zhao G."/>
            <person name="Zou C."/>
            <person name="Li K."/>
            <person name="Wang K."/>
            <person name="Li T."/>
            <person name="Gao L."/>
            <person name="Zhang X."/>
            <person name="Wang H."/>
            <person name="Yang Z."/>
            <person name="Liu X."/>
            <person name="Jiang W."/>
            <person name="Mao L."/>
            <person name="Kong X."/>
            <person name="Jiao Y."/>
            <person name="Jia J."/>
        </authorList>
    </citation>
    <scope>NUCLEOTIDE SEQUENCE [LARGE SCALE GENOMIC DNA]</scope>
    <source>
        <strain evidence="2">cv. AL8/78</strain>
    </source>
</reference>
<reference evidence="1" key="4">
    <citation type="submission" date="2019-03" db="UniProtKB">
        <authorList>
            <consortium name="EnsemblPlants"/>
        </authorList>
    </citation>
    <scope>IDENTIFICATION</scope>
</reference>
<reference evidence="1" key="3">
    <citation type="journal article" date="2017" name="Nature">
        <title>Genome sequence of the progenitor of the wheat D genome Aegilops tauschii.</title>
        <authorList>
            <person name="Luo M.C."/>
            <person name="Gu Y.Q."/>
            <person name="Puiu D."/>
            <person name="Wang H."/>
            <person name="Twardziok S.O."/>
            <person name="Deal K.R."/>
            <person name="Huo N."/>
            <person name="Zhu T."/>
            <person name="Wang L."/>
            <person name="Wang Y."/>
            <person name="McGuire P.E."/>
            <person name="Liu S."/>
            <person name="Long H."/>
            <person name="Ramasamy R.K."/>
            <person name="Rodriguez J.C."/>
            <person name="Van S.L."/>
            <person name="Yuan L."/>
            <person name="Wang Z."/>
            <person name="Xia Z."/>
            <person name="Xiao L."/>
            <person name="Anderson O.D."/>
            <person name="Ouyang S."/>
            <person name="Liang Y."/>
            <person name="Zimin A.V."/>
            <person name="Pertea G."/>
            <person name="Qi P."/>
            <person name="Bennetzen J.L."/>
            <person name="Dai X."/>
            <person name="Dawson M.W."/>
            <person name="Muller H.G."/>
            <person name="Kugler K."/>
            <person name="Rivarola-Duarte L."/>
            <person name="Spannagl M."/>
            <person name="Mayer K.F.X."/>
            <person name="Lu F.H."/>
            <person name="Bevan M.W."/>
            <person name="Leroy P."/>
            <person name="Li P."/>
            <person name="You F.M."/>
            <person name="Sun Q."/>
            <person name="Liu Z."/>
            <person name="Lyons E."/>
            <person name="Wicker T."/>
            <person name="Salzberg S.L."/>
            <person name="Devos K.M."/>
            <person name="Dvorak J."/>
        </authorList>
    </citation>
    <scope>NUCLEOTIDE SEQUENCE [LARGE SCALE GENOMIC DNA]</scope>
    <source>
        <strain evidence="1">cv. AL8/78</strain>
    </source>
</reference>
<protein>
    <recommendedName>
        <fullName evidence="3">Non-haem dioxygenase N-terminal domain-containing protein</fullName>
    </recommendedName>
</protein>
<dbReference type="Proteomes" id="UP000015105">
    <property type="component" value="Chromosome 7D"/>
</dbReference>
<dbReference type="EnsemblPlants" id="AET7Gv20433500.17">
    <property type="protein sequence ID" value="AET7Gv20433500.17"/>
    <property type="gene ID" value="AET7Gv20433500"/>
</dbReference>
<evidence type="ECO:0000313" key="1">
    <source>
        <dbReference type="EnsemblPlants" id="AET7Gv20433500.17"/>
    </source>
</evidence>